<dbReference type="PRINTS" id="PR00922">
    <property type="entry name" value="DADACBPTASE3"/>
</dbReference>
<dbReference type="NCBIfam" id="TIGR00666">
    <property type="entry name" value="PBP4"/>
    <property type="match status" value="1"/>
</dbReference>
<evidence type="ECO:0000256" key="1">
    <source>
        <dbReference type="ARBA" id="ARBA00006096"/>
    </source>
</evidence>
<protein>
    <submittedName>
        <fullName evidence="3">D-alanyl-D-alanine carboxypeptidase / D-alanyl-D-alanine-endopeptidase (Penicillin-binding protein 4)</fullName>
    </submittedName>
</protein>
<dbReference type="PANTHER" id="PTHR30023">
    <property type="entry name" value="D-ALANYL-D-ALANINE CARBOXYPEPTIDASE"/>
    <property type="match status" value="1"/>
</dbReference>
<keyword evidence="3" id="KW-0645">Protease</keyword>
<dbReference type="InterPro" id="IPR012338">
    <property type="entry name" value="Beta-lactam/transpept-like"/>
</dbReference>
<organism evidence="3 4">
    <name type="scientific">Polynucleobacter kasalickyi</name>
    <dbReference type="NCBI Taxonomy" id="1938817"/>
    <lineage>
        <taxon>Bacteria</taxon>
        <taxon>Pseudomonadati</taxon>
        <taxon>Pseudomonadota</taxon>
        <taxon>Betaproteobacteria</taxon>
        <taxon>Burkholderiales</taxon>
        <taxon>Burkholderiaceae</taxon>
        <taxon>Polynucleobacter</taxon>
    </lineage>
</organism>
<dbReference type="PANTHER" id="PTHR30023:SF0">
    <property type="entry name" value="PENICILLIN-SENSITIVE CARBOXYPEPTIDASE A"/>
    <property type="match status" value="1"/>
</dbReference>
<dbReference type="Gene3D" id="3.50.80.20">
    <property type="entry name" value="D-Ala-D-Ala carboxypeptidase C, peptidase S13"/>
    <property type="match status" value="1"/>
</dbReference>
<dbReference type="SUPFAM" id="SSF56601">
    <property type="entry name" value="beta-lactamase/transpeptidase-like"/>
    <property type="match status" value="1"/>
</dbReference>
<accession>A0A1W1YJK1</accession>
<dbReference type="STRING" id="1938817.SAMN06296008_103122"/>
<sequence length="546" mass="61225">MFKFKFICIELQICFQMSLFSKFNLSMPFYQFTIGIIFFLSIYTSTACAEEEYLPSKIQTIITNKGLAKESFAYSVVLLNPSDSNNSFNTISWNANLPMNPASTIKLLTTISALDQLGPEYRYKTRLYLKGKIDKGLLEGHLYVKGYGDPKLVPESLVQLMEQLKNLGVNKIHADVTMDMTTYNSSVKDSAPKDGEDTKSYNVSPNPLLYSFQTISFNLTSNRKKVDISFTPMLANFKVANNLQTYSGECIDWKKYINLSFTRQDDSQWIANFDGKLPSKCSNTLFNVVSIPNDQFFKMGFIAAWESVGGKWLKNPEFQSGKVPNDTPLILEYAGTTLVDAVIDTNKYSNNVMARQIFLTPALEKTKLTVSTSDAIAQTQKWLDQNQLNMSELVLENGSGLSEIERISPRHMTDLLKYAASSKHNDIFVASLPIAGIDGTMRHRLVNQFKNLISHAWHENKSHRSLPLPEKLYQSGAYIKTGSLQQVRSIAGYVVSKTGQVYAISSMVNHPKASDGLSSINDALIIWLAEDGPLRINSASKNFQSQ</sequence>
<dbReference type="Pfam" id="PF02113">
    <property type="entry name" value="Peptidase_S13"/>
    <property type="match status" value="1"/>
</dbReference>
<gene>
    <name evidence="3" type="ORF">SAMN06296008_103122</name>
</gene>
<keyword evidence="3" id="KW-0121">Carboxypeptidase</keyword>
<dbReference type="GO" id="GO:0006508">
    <property type="term" value="P:proteolysis"/>
    <property type="evidence" value="ECO:0007669"/>
    <property type="project" value="InterPro"/>
</dbReference>
<evidence type="ECO:0000256" key="2">
    <source>
        <dbReference type="ARBA" id="ARBA00022801"/>
    </source>
</evidence>
<name>A0A1W1YJK1_9BURK</name>
<evidence type="ECO:0000313" key="3">
    <source>
        <dbReference type="EMBL" id="SMC36355.1"/>
    </source>
</evidence>
<dbReference type="GO" id="GO:0000270">
    <property type="term" value="P:peptidoglycan metabolic process"/>
    <property type="evidence" value="ECO:0007669"/>
    <property type="project" value="TreeGrafter"/>
</dbReference>
<dbReference type="AlphaFoldDB" id="A0A1W1YJK1"/>
<dbReference type="OrthoDB" id="9802627at2"/>
<proteinExistence type="inferred from homology"/>
<reference evidence="3 4" key="1">
    <citation type="submission" date="2017-04" db="EMBL/GenBank/DDBJ databases">
        <authorList>
            <person name="Afonso C.L."/>
            <person name="Miller P.J."/>
            <person name="Scott M.A."/>
            <person name="Spackman E."/>
            <person name="Goraichik I."/>
            <person name="Dimitrov K.M."/>
            <person name="Suarez D.L."/>
            <person name="Swayne D.E."/>
        </authorList>
    </citation>
    <scope>NUCLEOTIDE SEQUENCE [LARGE SCALE GENOMIC DNA]</scope>
    <source>
        <strain evidence="3 4">VK13</strain>
    </source>
</reference>
<dbReference type="RefSeq" id="WP_084282844.1">
    <property type="nucleotide sequence ID" value="NZ_FWXJ01000003.1"/>
</dbReference>
<evidence type="ECO:0000313" key="4">
    <source>
        <dbReference type="Proteomes" id="UP000192708"/>
    </source>
</evidence>
<comment type="similarity">
    <text evidence="1">Belongs to the peptidase S13 family.</text>
</comment>
<dbReference type="Proteomes" id="UP000192708">
    <property type="component" value="Unassembled WGS sequence"/>
</dbReference>
<keyword evidence="2" id="KW-0378">Hydrolase</keyword>
<dbReference type="GO" id="GO:0004185">
    <property type="term" value="F:serine-type carboxypeptidase activity"/>
    <property type="evidence" value="ECO:0007669"/>
    <property type="project" value="InterPro"/>
</dbReference>
<dbReference type="Gene3D" id="3.40.710.10">
    <property type="entry name" value="DD-peptidase/beta-lactamase superfamily"/>
    <property type="match status" value="2"/>
</dbReference>
<dbReference type="EMBL" id="FWXJ01000003">
    <property type="protein sequence ID" value="SMC36355.1"/>
    <property type="molecule type" value="Genomic_DNA"/>
</dbReference>
<dbReference type="InterPro" id="IPR000667">
    <property type="entry name" value="Peptidase_S13"/>
</dbReference>
<keyword evidence="4" id="KW-1185">Reference proteome</keyword>